<dbReference type="PANTHER" id="PTHR43685:SF2">
    <property type="entry name" value="GLYCOSYLTRANSFERASE 2-LIKE DOMAIN-CONTAINING PROTEIN"/>
    <property type="match status" value="1"/>
</dbReference>
<dbReference type="EMBL" id="CP001661">
    <property type="protein sequence ID" value="ACT17700.1"/>
    <property type="molecule type" value="Genomic_DNA"/>
</dbReference>
<dbReference type="InterPro" id="IPR050834">
    <property type="entry name" value="Glycosyltransf_2"/>
</dbReference>
<dbReference type="GO" id="GO:0016740">
    <property type="term" value="F:transferase activity"/>
    <property type="evidence" value="ECO:0007669"/>
    <property type="project" value="UniProtKB-KW"/>
</dbReference>
<dbReference type="OrthoDB" id="9807414at2"/>
<dbReference type="SUPFAM" id="SSF53448">
    <property type="entry name" value="Nucleotide-diphospho-sugar transferases"/>
    <property type="match status" value="1"/>
</dbReference>
<keyword evidence="2" id="KW-0808">Transferase</keyword>
<dbReference type="AlphaFoldDB" id="C6E5U1"/>
<dbReference type="InterPro" id="IPR029044">
    <property type="entry name" value="Nucleotide-diphossugar_trans"/>
</dbReference>
<dbReference type="Gene3D" id="3.90.550.10">
    <property type="entry name" value="Spore Coat Polysaccharide Biosynthesis Protein SpsA, Chain A"/>
    <property type="match status" value="1"/>
</dbReference>
<organism evidence="2">
    <name type="scientific">Geobacter sp. (strain M21)</name>
    <dbReference type="NCBI Taxonomy" id="443144"/>
    <lineage>
        <taxon>Bacteria</taxon>
        <taxon>Pseudomonadati</taxon>
        <taxon>Thermodesulfobacteriota</taxon>
        <taxon>Desulfuromonadia</taxon>
        <taxon>Geobacterales</taxon>
        <taxon>Geobacteraceae</taxon>
        <taxon>Geobacter</taxon>
    </lineage>
</organism>
<protein>
    <submittedName>
        <fullName evidence="2">Glycosyl transferase family 2</fullName>
    </submittedName>
</protein>
<dbReference type="STRING" id="443144.GM21_1645"/>
<dbReference type="InterPro" id="IPR001173">
    <property type="entry name" value="Glyco_trans_2-like"/>
</dbReference>
<reference evidence="2" key="1">
    <citation type="submission" date="2009-07" db="EMBL/GenBank/DDBJ databases">
        <title>Complete sequence of Geobacter sp. M21.</title>
        <authorList>
            <consortium name="US DOE Joint Genome Institute"/>
            <person name="Lucas S."/>
            <person name="Copeland A."/>
            <person name="Lapidus A."/>
            <person name="Glavina del Rio T."/>
            <person name="Dalin E."/>
            <person name="Tice H."/>
            <person name="Bruce D."/>
            <person name="Goodwin L."/>
            <person name="Pitluck S."/>
            <person name="Saunders E."/>
            <person name="Brettin T."/>
            <person name="Detter J.C."/>
            <person name="Han C."/>
            <person name="Larimer F."/>
            <person name="Land M."/>
            <person name="Hauser L."/>
            <person name="Kyrpides N."/>
            <person name="Ovchinnikova G."/>
            <person name="Lovley D."/>
        </authorList>
    </citation>
    <scope>NUCLEOTIDE SEQUENCE [LARGE SCALE GENOMIC DNA]</scope>
    <source>
        <strain evidence="2">M21</strain>
    </source>
</reference>
<dbReference type="PANTHER" id="PTHR43685">
    <property type="entry name" value="GLYCOSYLTRANSFERASE"/>
    <property type="match status" value="1"/>
</dbReference>
<evidence type="ECO:0000259" key="1">
    <source>
        <dbReference type="Pfam" id="PF00535"/>
    </source>
</evidence>
<dbReference type="HOGENOM" id="CLU_025996_0_7_7"/>
<dbReference type="CAZy" id="GT2">
    <property type="family name" value="Glycosyltransferase Family 2"/>
</dbReference>
<evidence type="ECO:0000313" key="2">
    <source>
        <dbReference type="EMBL" id="ACT17700.1"/>
    </source>
</evidence>
<accession>C6E5U1</accession>
<gene>
    <name evidence="2" type="ordered locus">GM21_1645</name>
</gene>
<dbReference type="KEGG" id="gem:GM21_1645"/>
<sequence>MHPDAPTVTVVIPCFNMGSYLAEAVDSVLAQTYRDHEIIVVDDGSDDPHTKAVLDEVEQRVAAVLKSENQGVAAARNRGIRAARGSYILPLDADDLLEPDFLAKGVPLLDRDPELSVVCCDALLLGASSGTRRLHEFSPVRILSQNTLFVTSLFRKADWQRAGGYCTWFRYGWEDWDFWITLSRRRFKVVRIPEALFSYRIRPVSRDRSITWPQKLWTLMLMIARHCPSYLRYPWALLDLVRNSAAARKGRTS</sequence>
<proteinExistence type="predicted"/>
<dbReference type="Pfam" id="PF00535">
    <property type="entry name" value="Glycos_transf_2"/>
    <property type="match status" value="1"/>
</dbReference>
<feature type="domain" description="Glycosyltransferase 2-like" evidence="1">
    <location>
        <begin position="9"/>
        <end position="119"/>
    </location>
</feature>
<name>C6E5U1_GEOSM</name>
<dbReference type="eggNOG" id="COG1216">
    <property type="taxonomic scope" value="Bacteria"/>
</dbReference>
<dbReference type="CDD" id="cd00761">
    <property type="entry name" value="Glyco_tranf_GTA_type"/>
    <property type="match status" value="1"/>
</dbReference>